<dbReference type="OrthoDB" id="20534at2759"/>
<evidence type="ECO:0000313" key="7">
    <source>
        <dbReference type="EMBL" id="OMJ71116.1"/>
    </source>
</evidence>
<feature type="domain" description="C3H1-type" evidence="6">
    <location>
        <begin position="107"/>
        <end position="123"/>
    </location>
</feature>
<proteinExistence type="predicted"/>
<organism evidence="7 8">
    <name type="scientific">Stentor coeruleus</name>
    <dbReference type="NCBI Taxonomy" id="5963"/>
    <lineage>
        <taxon>Eukaryota</taxon>
        <taxon>Sar</taxon>
        <taxon>Alveolata</taxon>
        <taxon>Ciliophora</taxon>
        <taxon>Postciliodesmatophora</taxon>
        <taxon>Heterotrichea</taxon>
        <taxon>Heterotrichida</taxon>
        <taxon>Stentoridae</taxon>
        <taxon>Stentor</taxon>
    </lineage>
</organism>
<gene>
    <name evidence="7" type="ORF">SteCoe_30748</name>
</gene>
<dbReference type="PROSITE" id="PS50103">
    <property type="entry name" value="ZF_C3H1"/>
    <property type="match status" value="2"/>
</dbReference>
<feature type="region of interest" description="Disordered" evidence="5">
    <location>
        <begin position="82"/>
        <end position="107"/>
    </location>
</feature>
<accession>A0A1R2B2Y9</accession>
<keyword evidence="3 4" id="KW-0862">Zinc</keyword>
<keyword evidence="2 4" id="KW-0863">Zinc-finger</keyword>
<dbReference type="Gene3D" id="3.30.1370.210">
    <property type="match status" value="1"/>
</dbReference>
<keyword evidence="8" id="KW-1185">Reference proteome</keyword>
<dbReference type="EMBL" id="MPUH01001021">
    <property type="protein sequence ID" value="OMJ71116.1"/>
    <property type="molecule type" value="Genomic_DNA"/>
</dbReference>
<evidence type="ECO:0000256" key="4">
    <source>
        <dbReference type="PROSITE-ProRule" id="PRU00723"/>
    </source>
</evidence>
<comment type="caution">
    <text evidence="7">The sequence shown here is derived from an EMBL/GenBank/DDBJ whole genome shotgun (WGS) entry which is preliminary data.</text>
</comment>
<dbReference type="InterPro" id="IPR000571">
    <property type="entry name" value="Znf_CCCH"/>
</dbReference>
<evidence type="ECO:0000256" key="2">
    <source>
        <dbReference type="ARBA" id="ARBA00022771"/>
    </source>
</evidence>
<dbReference type="Pfam" id="PF25427">
    <property type="entry name" value="zf-CCCH_UNK"/>
    <property type="match status" value="1"/>
</dbReference>
<evidence type="ECO:0000313" key="8">
    <source>
        <dbReference type="Proteomes" id="UP000187209"/>
    </source>
</evidence>
<reference evidence="7 8" key="1">
    <citation type="submission" date="2016-11" db="EMBL/GenBank/DDBJ databases">
        <title>The macronuclear genome of Stentor coeruleus: a giant cell with tiny introns.</title>
        <authorList>
            <person name="Slabodnick M."/>
            <person name="Ruby J.G."/>
            <person name="Reiff S.B."/>
            <person name="Swart E.C."/>
            <person name="Gosai S."/>
            <person name="Prabakaran S."/>
            <person name="Witkowska E."/>
            <person name="Larue G.E."/>
            <person name="Fisher S."/>
            <person name="Freeman R.M."/>
            <person name="Gunawardena J."/>
            <person name="Chu W."/>
            <person name="Stover N.A."/>
            <person name="Gregory B.D."/>
            <person name="Nowacki M."/>
            <person name="Derisi J."/>
            <person name="Roy S.W."/>
            <person name="Marshall W.F."/>
            <person name="Sood P."/>
        </authorList>
    </citation>
    <scope>NUCLEOTIDE SEQUENCE [LARGE SCALE GENOMIC DNA]</scope>
    <source>
        <strain evidence="7">WM001</strain>
    </source>
</reference>
<feature type="domain" description="C3H1-type" evidence="6">
    <location>
        <begin position="131"/>
        <end position="161"/>
    </location>
</feature>
<sequence length="389" mass="45979">MEKPVRQLSGSKISEFERLYENEQELHFKYITQFHVQKCKEDCSKEDCLNLHNNQSYRRIPVLLSENNWNYMPKMCKNIPQNYPNSTTHSSPDKTLGKNTEDKSKGQGVCRMGDRCKYAHTKEECSYHPLMYKVNECKYSSLEKNKCSKWGYHCSFAHSNADKRIKGIQIKHFDLNTYRTKQCSITNCKVNECFGFHINKERRRDPSIYTYKCIPCNFTYINGKFENPEMCPNKDNCSLAHTKNEIYYHIEKYQNFECKNFPCYQNHCAFLHRDNQNSVSKEEHKNIVKDQQVTEENVKIERIEKVEKVEKKESNQAIEETDVKSESKTGILQEDKEDKNSIPQKLRCKTCLKRQIKWILECGSIICDECLEAVCLKCRKSHARRIDLN</sequence>
<dbReference type="GO" id="GO:0008270">
    <property type="term" value="F:zinc ion binding"/>
    <property type="evidence" value="ECO:0007669"/>
    <property type="project" value="UniProtKB-KW"/>
</dbReference>
<feature type="compositionally biased region" description="Basic and acidic residues" evidence="5">
    <location>
        <begin position="91"/>
        <end position="105"/>
    </location>
</feature>
<dbReference type="PANTHER" id="PTHR14493">
    <property type="entry name" value="UNKEMPT FAMILY MEMBER"/>
    <property type="match status" value="1"/>
</dbReference>
<dbReference type="Proteomes" id="UP000187209">
    <property type="component" value="Unassembled WGS sequence"/>
</dbReference>
<dbReference type="PANTHER" id="PTHR14493:SF50">
    <property type="entry name" value="RING FINGER PROTEIN UNKEMPT"/>
    <property type="match status" value="1"/>
</dbReference>
<protein>
    <recommendedName>
        <fullName evidence="6">C3H1-type domain-containing protein</fullName>
    </recommendedName>
</protein>
<feature type="zinc finger region" description="C3H1-type" evidence="4">
    <location>
        <begin position="107"/>
        <end position="123"/>
    </location>
</feature>
<dbReference type="InterPro" id="IPR045234">
    <property type="entry name" value="Unkempt-like"/>
</dbReference>
<keyword evidence="1 4" id="KW-0479">Metal-binding</keyword>
<feature type="compositionally biased region" description="Basic and acidic residues" evidence="5">
    <location>
        <begin position="321"/>
        <end position="336"/>
    </location>
</feature>
<dbReference type="AlphaFoldDB" id="A0A1R2B2Y9"/>
<name>A0A1R2B2Y9_9CILI</name>
<evidence type="ECO:0000256" key="1">
    <source>
        <dbReference type="ARBA" id="ARBA00022723"/>
    </source>
</evidence>
<evidence type="ECO:0000256" key="5">
    <source>
        <dbReference type="SAM" id="MobiDB-lite"/>
    </source>
</evidence>
<evidence type="ECO:0000256" key="3">
    <source>
        <dbReference type="ARBA" id="ARBA00022833"/>
    </source>
</evidence>
<feature type="region of interest" description="Disordered" evidence="5">
    <location>
        <begin position="314"/>
        <end position="336"/>
    </location>
</feature>
<feature type="zinc finger region" description="C3H1-type" evidence="4">
    <location>
        <begin position="131"/>
        <end position="161"/>
    </location>
</feature>
<evidence type="ECO:0000259" key="6">
    <source>
        <dbReference type="PROSITE" id="PS50103"/>
    </source>
</evidence>